<keyword evidence="5 7" id="KW-1133">Transmembrane helix</keyword>
<sequence length="282" mass="31332">MSRKGGLRLNRSTFNRVVPYVILSLIGVMFLMPLLWVLFAAVDPQAQLSLKVPRGVTLDNFQAILTDPATQMSFVNGLFLSVGQSVLVVIVAGLAAYPLSRYQLNYKKPFMYTILFATALPITAVMVPVYQLFILLNFVDSLVMTMLFLTASSLPYAIWIMKNFMDSVPVELEEAAWVDGASVWRGLRSVIIPLMLPGVFTVSIFTFTSSWGNFFVPFILIQSPDKLPASVTIYQFFGQYGLVEYGKLAAFSILYAIPAVIMYIIGQRYMSQGFNFGGATKG</sequence>
<keyword evidence="10" id="KW-1185">Reference proteome</keyword>
<evidence type="ECO:0000256" key="1">
    <source>
        <dbReference type="ARBA" id="ARBA00004651"/>
    </source>
</evidence>
<feature type="transmembrane region" description="Helical" evidence="7">
    <location>
        <begin position="142"/>
        <end position="161"/>
    </location>
</feature>
<dbReference type="PROSITE" id="PS50928">
    <property type="entry name" value="ABC_TM1"/>
    <property type="match status" value="1"/>
</dbReference>
<dbReference type="InterPro" id="IPR000515">
    <property type="entry name" value="MetI-like"/>
</dbReference>
<evidence type="ECO:0000256" key="5">
    <source>
        <dbReference type="ARBA" id="ARBA00022989"/>
    </source>
</evidence>
<dbReference type="GO" id="GO:0005886">
    <property type="term" value="C:plasma membrane"/>
    <property type="evidence" value="ECO:0007669"/>
    <property type="project" value="UniProtKB-SubCell"/>
</dbReference>
<feature type="transmembrane region" description="Helical" evidence="7">
    <location>
        <begin position="248"/>
        <end position="266"/>
    </location>
</feature>
<name>A0A8J2VHG5_9BACL</name>
<gene>
    <name evidence="9" type="ORF">GCM10011571_16690</name>
</gene>
<dbReference type="PANTHER" id="PTHR32243">
    <property type="entry name" value="MALTOSE TRANSPORT SYSTEM PERMEASE-RELATED"/>
    <property type="match status" value="1"/>
</dbReference>
<keyword evidence="6 7" id="KW-0472">Membrane</keyword>
<evidence type="ECO:0000256" key="6">
    <source>
        <dbReference type="ARBA" id="ARBA00023136"/>
    </source>
</evidence>
<evidence type="ECO:0000256" key="7">
    <source>
        <dbReference type="RuleBase" id="RU363032"/>
    </source>
</evidence>
<organism evidence="9 10">
    <name type="scientific">Marinithermofilum abyssi</name>
    <dbReference type="NCBI Taxonomy" id="1571185"/>
    <lineage>
        <taxon>Bacteria</taxon>
        <taxon>Bacillati</taxon>
        <taxon>Bacillota</taxon>
        <taxon>Bacilli</taxon>
        <taxon>Bacillales</taxon>
        <taxon>Thermoactinomycetaceae</taxon>
        <taxon>Marinithermofilum</taxon>
    </lineage>
</organism>
<keyword evidence="4 7" id="KW-0812">Transmembrane</keyword>
<dbReference type="SUPFAM" id="SSF161098">
    <property type="entry name" value="MetI-like"/>
    <property type="match status" value="1"/>
</dbReference>
<protein>
    <submittedName>
        <fullName evidence="9">Sugar ABC transporter permease</fullName>
    </submittedName>
</protein>
<evidence type="ECO:0000259" key="8">
    <source>
        <dbReference type="PROSITE" id="PS50928"/>
    </source>
</evidence>
<evidence type="ECO:0000256" key="2">
    <source>
        <dbReference type="ARBA" id="ARBA00022448"/>
    </source>
</evidence>
<proteinExistence type="inferred from homology"/>
<feature type="domain" description="ABC transmembrane type-1" evidence="8">
    <location>
        <begin position="74"/>
        <end position="266"/>
    </location>
</feature>
<evidence type="ECO:0000256" key="3">
    <source>
        <dbReference type="ARBA" id="ARBA00022475"/>
    </source>
</evidence>
<feature type="transmembrane region" description="Helical" evidence="7">
    <location>
        <begin position="111"/>
        <end position="136"/>
    </location>
</feature>
<comment type="subcellular location">
    <subcellularLocation>
        <location evidence="1 7">Cell membrane</location>
        <topology evidence="1 7">Multi-pass membrane protein</topology>
    </subcellularLocation>
</comment>
<feature type="transmembrane region" description="Helical" evidence="7">
    <location>
        <begin position="20"/>
        <end position="42"/>
    </location>
</feature>
<feature type="transmembrane region" description="Helical" evidence="7">
    <location>
        <begin position="194"/>
        <end position="221"/>
    </location>
</feature>
<dbReference type="Proteomes" id="UP000625210">
    <property type="component" value="Unassembled WGS sequence"/>
</dbReference>
<keyword evidence="2 7" id="KW-0813">Transport</keyword>
<dbReference type="RefSeq" id="WP_188647435.1">
    <property type="nucleotide sequence ID" value="NZ_BMHQ01000005.1"/>
</dbReference>
<comment type="caution">
    <text evidence="9">The sequence shown here is derived from an EMBL/GenBank/DDBJ whole genome shotgun (WGS) entry which is preliminary data.</text>
</comment>
<dbReference type="InterPro" id="IPR035906">
    <property type="entry name" value="MetI-like_sf"/>
</dbReference>
<dbReference type="PANTHER" id="PTHR32243:SF18">
    <property type="entry name" value="INNER MEMBRANE ABC TRANSPORTER PERMEASE PROTEIN YCJP"/>
    <property type="match status" value="1"/>
</dbReference>
<evidence type="ECO:0000313" key="9">
    <source>
        <dbReference type="EMBL" id="GGE15709.1"/>
    </source>
</evidence>
<dbReference type="AlphaFoldDB" id="A0A8J2VHG5"/>
<dbReference type="InterPro" id="IPR050901">
    <property type="entry name" value="BP-dep_ABC_trans_perm"/>
</dbReference>
<comment type="similarity">
    <text evidence="7">Belongs to the binding-protein-dependent transport system permease family.</text>
</comment>
<feature type="transmembrane region" description="Helical" evidence="7">
    <location>
        <begin position="78"/>
        <end position="99"/>
    </location>
</feature>
<dbReference type="GO" id="GO:0055085">
    <property type="term" value="P:transmembrane transport"/>
    <property type="evidence" value="ECO:0007669"/>
    <property type="project" value="InterPro"/>
</dbReference>
<accession>A0A8J2VHG5</accession>
<dbReference type="Pfam" id="PF00528">
    <property type="entry name" value="BPD_transp_1"/>
    <property type="match status" value="1"/>
</dbReference>
<keyword evidence="3" id="KW-1003">Cell membrane</keyword>
<reference evidence="9" key="1">
    <citation type="journal article" date="2014" name="Int. J. Syst. Evol. Microbiol.">
        <title>Complete genome sequence of Corynebacterium casei LMG S-19264T (=DSM 44701T), isolated from a smear-ripened cheese.</title>
        <authorList>
            <consortium name="US DOE Joint Genome Institute (JGI-PGF)"/>
            <person name="Walter F."/>
            <person name="Albersmeier A."/>
            <person name="Kalinowski J."/>
            <person name="Ruckert C."/>
        </authorList>
    </citation>
    <scope>NUCLEOTIDE SEQUENCE</scope>
    <source>
        <strain evidence="9">CGMCC 1.15179</strain>
    </source>
</reference>
<reference evidence="9" key="2">
    <citation type="submission" date="2020-09" db="EMBL/GenBank/DDBJ databases">
        <authorList>
            <person name="Sun Q."/>
            <person name="Zhou Y."/>
        </authorList>
    </citation>
    <scope>NUCLEOTIDE SEQUENCE</scope>
    <source>
        <strain evidence="9">CGMCC 1.15179</strain>
    </source>
</reference>
<dbReference type="EMBL" id="BMHQ01000005">
    <property type="protein sequence ID" value="GGE15709.1"/>
    <property type="molecule type" value="Genomic_DNA"/>
</dbReference>
<dbReference type="Gene3D" id="1.10.3720.10">
    <property type="entry name" value="MetI-like"/>
    <property type="match status" value="1"/>
</dbReference>
<evidence type="ECO:0000313" key="10">
    <source>
        <dbReference type="Proteomes" id="UP000625210"/>
    </source>
</evidence>
<evidence type="ECO:0000256" key="4">
    <source>
        <dbReference type="ARBA" id="ARBA00022692"/>
    </source>
</evidence>
<dbReference type="CDD" id="cd06261">
    <property type="entry name" value="TM_PBP2"/>
    <property type="match status" value="1"/>
</dbReference>